<dbReference type="AlphaFoldDB" id="A0AAW9SRR5"/>
<evidence type="ECO:0000313" key="2">
    <source>
        <dbReference type="Proteomes" id="UP001223646"/>
    </source>
</evidence>
<dbReference type="RefSeq" id="WP_347658102.1">
    <property type="nucleotide sequence ID" value="NZ_JASOOY020000004.1"/>
</dbReference>
<reference evidence="1" key="1">
    <citation type="submission" date="2023-05" db="EMBL/GenBank/DDBJ databases">
        <authorList>
            <person name="Du J."/>
        </authorList>
    </citation>
    <scope>NUCLEOTIDE SEQUENCE</scope>
    <source>
        <strain evidence="1">UMB1064</strain>
    </source>
</reference>
<name>A0AAW9SRR5_CORAY</name>
<dbReference type="Proteomes" id="UP001223646">
    <property type="component" value="Unassembled WGS sequence"/>
</dbReference>
<evidence type="ECO:0000313" key="1">
    <source>
        <dbReference type="EMBL" id="MEO3716211.1"/>
    </source>
</evidence>
<accession>A0AAW9SRR5</accession>
<proteinExistence type="predicted"/>
<comment type="caution">
    <text evidence="1">The sequence shown here is derived from an EMBL/GenBank/DDBJ whole genome shotgun (WGS) entry which is preliminary data.</text>
</comment>
<dbReference type="EMBL" id="JASOOY020000004">
    <property type="protein sequence ID" value="MEO3716211.1"/>
    <property type="molecule type" value="Genomic_DNA"/>
</dbReference>
<organism evidence="1 2">
    <name type="scientific">Corynebacterium amycolatum</name>
    <dbReference type="NCBI Taxonomy" id="43765"/>
    <lineage>
        <taxon>Bacteria</taxon>
        <taxon>Bacillati</taxon>
        <taxon>Actinomycetota</taxon>
        <taxon>Actinomycetes</taxon>
        <taxon>Mycobacteriales</taxon>
        <taxon>Corynebacteriaceae</taxon>
        <taxon>Corynebacterium</taxon>
    </lineage>
</organism>
<protein>
    <submittedName>
        <fullName evidence="1">Uncharacterized protein</fullName>
    </submittedName>
</protein>
<reference evidence="1" key="2">
    <citation type="submission" date="2024-05" db="EMBL/GenBank/DDBJ databases">
        <authorList>
            <person name="Wolfe A."/>
        </authorList>
    </citation>
    <scope>NUCLEOTIDE SEQUENCE</scope>
    <source>
        <strain evidence="1">UMB1064</strain>
    </source>
</reference>
<gene>
    <name evidence="1" type="ORF">QP460_001210</name>
</gene>
<sequence>MDSVDVVLDGEDVDVELVDMLLLDGAGALSDSQAAANGIAAQAAMMKARLVAWAAIV</sequence>